<dbReference type="STRING" id="565033.GACE_0538"/>
<dbReference type="HOGENOM" id="CLU_144580_1_0_2"/>
<dbReference type="eggNOG" id="arCOG04420">
    <property type="taxonomic scope" value="Archaea"/>
</dbReference>
<dbReference type="EMBL" id="CP087714">
    <property type="protein sequence ID" value="XAT63369.1"/>
    <property type="molecule type" value="Genomic_DNA"/>
</dbReference>
<evidence type="ECO:0000313" key="1">
    <source>
        <dbReference type="EMBL" id="AIY89591.1"/>
    </source>
</evidence>
<dbReference type="GeneID" id="90449810"/>
<sequence>MRCYVISGISRYTIEEVLKGNLRTLELRNVVNISSALNAGIGECVFITTAKNVDLSRGVTGIIAEVERKELTTHTMYYSRNDYFEECEMTAVRLKIRPRGVGRIIQVFRKDILSPVEAEVIQLDHFLAR</sequence>
<reference evidence="1 3" key="1">
    <citation type="journal article" date="2015" name="Appl. Environ. Microbiol.">
        <title>The Geoglobus acetivorans genome: Fe(III) reduction, acetate utilization, autotrophic growth, and degradation of aromatic compounds in a hyperthermophilic archaeon.</title>
        <authorList>
            <person name="Mardanov A.V."/>
            <person name="Slododkina G.B."/>
            <person name="Slobodkin A.I."/>
            <person name="Beletsky A.V."/>
            <person name="Gavrilov S.N."/>
            <person name="Kublanov I.V."/>
            <person name="Bonch-Osmolovskaya E.A."/>
            <person name="Skryabin K.G."/>
            <person name="Ravin N.V."/>
        </authorList>
    </citation>
    <scope>NUCLEOTIDE SEQUENCE [LARGE SCALE GENOMIC DNA]</scope>
    <source>
        <strain evidence="1 3">SBH6</strain>
    </source>
</reference>
<dbReference type="Proteomes" id="UP001492541">
    <property type="component" value="Chromosome"/>
</dbReference>
<name>A0A0A7GF53_GEOAI</name>
<dbReference type="AlphaFoldDB" id="A0A0A7GF53"/>
<protein>
    <submittedName>
        <fullName evidence="2">DUF473 domain-containing protein</fullName>
    </submittedName>
</protein>
<dbReference type="Proteomes" id="UP000030624">
    <property type="component" value="Chromosome"/>
</dbReference>
<evidence type="ECO:0000313" key="4">
    <source>
        <dbReference type="Proteomes" id="UP001492541"/>
    </source>
</evidence>
<dbReference type="RefSeq" id="WP_048093557.1">
    <property type="nucleotide sequence ID" value="NZ_CP009552.1"/>
</dbReference>
<proteinExistence type="predicted"/>
<dbReference type="KEGG" id="gac:GACE_0538"/>
<reference evidence="2 4" key="2">
    <citation type="submission" date="2021-11" db="EMBL/GenBank/DDBJ databases">
        <title>Whole genome of Geoglobus acetivorans.</title>
        <authorList>
            <person name="Liu D."/>
        </authorList>
    </citation>
    <scope>NUCLEOTIDE SEQUENCE [LARGE SCALE GENOMIC DNA]</scope>
    <source>
        <strain evidence="2 4">SBH6</strain>
    </source>
</reference>
<organism evidence="1 3">
    <name type="scientific">Geoglobus acetivorans</name>
    <dbReference type="NCBI Taxonomy" id="565033"/>
    <lineage>
        <taxon>Archaea</taxon>
        <taxon>Methanobacteriati</taxon>
        <taxon>Methanobacteriota</taxon>
        <taxon>Archaeoglobi</taxon>
        <taxon>Archaeoglobales</taxon>
        <taxon>Archaeoglobaceae</taxon>
        <taxon>Geoglobus</taxon>
    </lineage>
</organism>
<dbReference type="Pfam" id="PF04322">
    <property type="entry name" value="DUF473"/>
    <property type="match status" value="1"/>
</dbReference>
<evidence type="ECO:0000313" key="2">
    <source>
        <dbReference type="EMBL" id="XAT63369.1"/>
    </source>
</evidence>
<keyword evidence="4" id="KW-1185">Reference proteome</keyword>
<dbReference type="EMBL" id="CP009552">
    <property type="protein sequence ID" value="AIY89591.1"/>
    <property type="molecule type" value="Genomic_DNA"/>
</dbReference>
<evidence type="ECO:0000313" key="3">
    <source>
        <dbReference type="Proteomes" id="UP000030624"/>
    </source>
</evidence>
<gene>
    <name evidence="1" type="ORF">GACE_0538</name>
    <name evidence="2" type="ORF">LPQ35_08920</name>
</gene>
<accession>A0A0A7GF53</accession>
<dbReference type="InterPro" id="IPR007417">
    <property type="entry name" value="DUF473"/>
</dbReference>